<dbReference type="InterPro" id="IPR036721">
    <property type="entry name" value="RCK_C_sf"/>
</dbReference>
<dbReference type="GO" id="GO:0008324">
    <property type="term" value="F:monoatomic cation transmembrane transporter activity"/>
    <property type="evidence" value="ECO:0007669"/>
    <property type="project" value="InterPro"/>
</dbReference>
<feature type="transmembrane region" description="Helical" evidence="7">
    <location>
        <begin position="443"/>
        <end position="464"/>
    </location>
</feature>
<feature type="transmembrane region" description="Helical" evidence="7">
    <location>
        <begin position="385"/>
        <end position="405"/>
    </location>
</feature>
<feature type="transmembrane region" description="Helical" evidence="7">
    <location>
        <begin position="6"/>
        <end position="23"/>
    </location>
</feature>
<gene>
    <name evidence="9" type="ORF">BKA10_002858</name>
</gene>
<feature type="transmembrane region" description="Helical" evidence="7">
    <location>
        <begin position="92"/>
        <end position="110"/>
    </location>
</feature>
<keyword evidence="10" id="KW-1185">Reference proteome</keyword>
<dbReference type="PANTHER" id="PTHR43652:SF2">
    <property type="entry name" value="BASIC AMINO ACID ANTIPORTER YFCC-RELATED"/>
    <property type="match status" value="1"/>
</dbReference>
<proteinExistence type="predicted"/>
<dbReference type="InterPro" id="IPR051679">
    <property type="entry name" value="DASS-Related_Transporters"/>
</dbReference>
<evidence type="ECO:0000256" key="4">
    <source>
        <dbReference type="ARBA" id="ARBA00022737"/>
    </source>
</evidence>
<organism evidence="9 10">
    <name type="scientific">Microbacterium invictum</name>
    <dbReference type="NCBI Taxonomy" id="515415"/>
    <lineage>
        <taxon>Bacteria</taxon>
        <taxon>Bacillati</taxon>
        <taxon>Actinomycetota</taxon>
        <taxon>Actinomycetes</taxon>
        <taxon>Micrococcales</taxon>
        <taxon>Microbacteriaceae</taxon>
        <taxon>Microbacterium</taxon>
    </lineage>
</organism>
<dbReference type="RefSeq" id="WP_183500590.1">
    <property type="nucleotide sequence ID" value="NZ_BAABCO010000004.1"/>
</dbReference>
<dbReference type="GO" id="GO:0006813">
    <property type="term" value="P:potassium ion transport"/>
    <property type="evidence" value="ECO:0007669"/>
    <property type="project" value="InterPro"/>
</dbReference>
<feature type="transmembrane region" description="Helical" evidence="7">
    <location>
        <begin position="174"/>
        <end position="195"/>
    </location>
</feature>
<feature type="transmembrane region" description="Helical" evidence="7">
    <location>
        <begin position="417"/>
        <end position="437"/>
    </location>
</feature>
<dbReference type="PANTHER" id="PTHR43652">
    <property type="entry name" value="BASIC AMINO ACID ANTIPORTER YFCC-RELATED"/>
    <property type="match status" value="1"/>
</dbReference>
<keyword evidence="6 7" id="KW-0472">Membrane</keyword>
<keyword evidence="5 7" id="KW-1133">Transmembrane helix</keyword>
<comment type="caution">
    <text evidence="9">The sequence shown here is derived from an EMBL/GenBank/DDBJ whole genome shotgun (WGS) entry which is preliminary data.</text>
</comment>
<comment type="subcellular location">
    <subcellularLocation>
        <location evidence="1">Membrane</location>
        <topology evidence="1">Multi-pass membrane protein</topology>
    </subcellularLocation>
</comment>
<dbReference type="GO" id="GO:0005886">
    <property type="term" value="C:plasma membrane"/>
    <property type="evidence" value="ECO:0007669"/>
    <property type="project" value="TreeGrafter"/>
</dbReference>
<evidence type="ECO:0000256" key="5">
    <source>
        <dbReference type="ARBA" id="ARBA00022989"/>
    </source>
</evidence>
<feature type="transmembrane region" description="Helical" evidence="7">
    <location>
        <begin position="57"/>
        <end position="80"/>
    </location>
</feature>
<dbReference type="CDD" id="cd01115">
    <property type="entry name" value="SLC13_permease"/>
    <property type="match status" value="1"/>
</dbReference>
<evidence type="ECO:0000256" key="3">
    <source>
        <dbReference type="ARBA" id="ARBA00022692"/>
    </source>
</evidence>
<evidence type="ECO:0000313" key="10">
    <source>
        <dbReference type="Proteomes" id="UP000549113"/>
    </source>
</evidence>
<dbReference type="InterPro" id="IPR006037">
    <property type="entry name" value="RCK_C"/>
</dbReference>
<evidence type="ECO:0000313" key="9">
    <source>
        <dbReference type="EMBL" id="MBB4141064.1"/>
    </source>
</evidence>
<name>A0AA40VNP5_9MICO</name>
<feature type="transmembrane region" description="Helical" evidence="7">
    <location>
        <begin position="471"/>
        <end position="489"/>
    </location>
</feature>
<dbReference type="SUPFAM" id="SSF116726">
    <property type="entry name" value="TrkA C-terminal domain-like"/>
    <property type="match status" value="1"/>
</dbReference>
<evidence type="ECO:0000259" key="8">
    <source>
        <dbReference type="PROSITE" id="PS51202"/>
    </source>
</evidence>
<sequence>MDPAAWTFVILGLAIVAFVSGRVPMAVVAIGVALALWATGVLTLTEAFAGFGDPTVLFIASLFVVSEALDATGVTAWVGLQVVSRAGRGRARLTVVVGVMVALLSAFISINGAVAALLPVVVVVAVRAGIIPAKLLIPLAFAASAGSMLTLIGTPVNIVVSDAAVAAGGRAFGYFEFALVGIPLVALTVLVLALWGDRLLPDRVPDRFADVAPDPREHAQNLRSSYAVDLDTNTLFSVSEGVAEVLVAPRSQLIGRTIYPGMTTRDENLVILAARRGEDEGPNASRGNATPGELTLQAGDAVLVQGPWEALTRYTASPDVIAVTAPQSLQRAVPLGRGAKRAIVILVLMVLLLATGLVPPVVAGLLAAGALILTRVLTLPQTYRSISWTTVILIAGMVPLSAAFISTGAAGIVADAVLSVIGTASPHLALLVLGVITMVLGQFISNVATVLVVAPIAVAISRALEVSIMPFMMSLTVVGAAAFLTPIATPVNLMVMQPGGYRFGDYWRLGLPLMAVYLAIGVLYVPLIWHF</sequence>
<evidence type="ECO:0000256" key="6">
    <source>
        <dbReference type="ARBA" id="ARBA00023136"/>
    </source>
</evidence>
<dbReference type="Proteomes" id="UP000549113">
    <property type="component" value="Unassembled WGS sequence"/>
</dbReference>
<accession>A0AA40VNP5</accession>
<keyword evidence="2" id="KW-0813">Transport</keyword>
<feature type="transmembrane region" description="Helical" evidence="7">
    <location>
        <begin position="509"/>
        <end position="529"/>
    </location>
</feature>
<dbReference type="PROSITE" id="PS51202">
    <property type="entry name" value="RCK_C"/>
    <property type="match status" value="1"/>
</dbReference>
<evidence type="ECO:0000256" key="7">
    <source>
        <dbReference type="SAM" id="Phobius"/>
    </source>
</evidence>
<dbReference type="EMBL" id="JACIFH010000001">
    <property type="protein sequence ID" value="MBB4141064.1"/>
    <property type="molecule type" value="Genomic_DNA"/>
</dbReference>
<feature type="domain" description="RCK C-terminal" evidence="8">
    <location>
        <begin position="230"/>
        <end position="320"/>
    </location>
</feature>
<evidence type="ECO:0000256" key="1">
    <source>
        <dbReference type="ARBA" id="ARBA00004141"/>
    </source>
</evidence>
<protein>
    <submittedName>
        <fullName evidence="9">Di/tricarboxylate transporter</fullName>
    </submittedName>
</protein>
<dbReference type="AlphaFoldDB" id="A0AA40VNP5"/>
<reference evidence="9 10" key="1">
    <citation type="submission" date="2020-08" db="EMBL/GenBank/DDBJ databases">
        <title>Sequencing the genomes of 1000 actinobacteria strains.</title>
        <authorList>
            <person name="Klenk H.-P."/>
        </authorList>
    </citation>
    <scope>NUCLEOTIDE SEQUENCE [LARGE SCALE GENOMIC DNA]</scope>
    <source>
        <strain evidence="9 10">DSM 19600</strain>
    </source>
</reference>
<feature type="transmembrane region" description="Helical" evidence="7">
    <location>
        <begin position="149"/>
        <end position="168"/>
    </location>
</feature>
<feature type="transmembrane region" description="Helical" evidence="7">
    <location>
        <begin position="30"/>
        <end position="51"/>
    </location>
</feature>
<dbReference type="Pfam" id="PF03600">
    <property type="entry name" value="CitMHS"/>
    <property type="match status" value="1"/>
</dbReference>
<dbReference type="Gene3D" id="3.30.70.1450">
    <property type="entry name" value="Regulator of K+ conductance, C-terminal domain"/>
    <property type="match status" value="1"/>
</dbReference>
<dbReference type="InterPro" id="IPR004680">
    <property type="entry name" value="Cit_transptr-like_dom"/>
</dbReference>
<keyword evidence="3 7" id="KW-0812">Transmembrane</keyword>
<evidence type="ECO:0000256" key="2">
    <source>
        <dbReference type="ARBA" id="ARBA00022448"/>
    </source>
</evidence>
<keyword evidence="4" id="KW-0677">Repeat</keyword>
<feature type="transmembrane region" description="Helical" evidence="7">
    <location>
        <begin position="343"/>
        <end position="373"/>
    </location>
</feature>